<dbReference type="PATRIC" id="fig|196627.13.peg.944"/>
<evidence type="ECO:0000256" key="1">
    <source>
        <dbReference type="SAM" id="Phobius"/>
    </source>
</evidence>
<dbReference type="Proteomes" id="UP000000582">
    <property type="component" value="Chromosome"/>
</dbReference>
<organism evidence="3 4">
    <name type="scientific">Corynebacterium glutamicum (strain ATCC 13032 / DSM 20300 / JCM 1318 / BCRC 11384 / CCUG 27702 / LMG 3730 / NBRC 12168 / NCIMB 10025 / NRRL B-2784 / 534)</name>
    <dbReference type="NCBI Taxonomy" id="196627"/>
    <lineage>
        <taxon>Bacteria</taxon>
        <taxon>Bacillati</taxon>
        <taxon>Actinomycetota</taxon>
        <taxon>Actinomycetes</taxon>
        <taxon>Mycobacteriales</taxon>
        <taxon>Corynebacteriaceae</taxon>
        <taxon>Corynebacterium</taxon>
    </lineage>
</organism>
<sequence>MIAYLTISNSLPARGIMTLPTPTHSTKGSSGRMKRMALIGSSLIISMGLITACGSAAAEPEAPAPTVTETVTATVTTTAKASTITSTVTETTSAEDLAQEIVKPAAVEEYSEPQVNTPQQFAAIPEPAPAVAPAQTYYANCAAVRAAGAAPLYAGSPGYSSKLDRDGDGIACE</sequence>
<dbReference type="EMBL" id="BA000036">
    <property type="protein sequence ID" value="BAB98349.1"/>
    <property type="molecule type" value="Genomic_DNA"/>
</dbReference>
<evidence type="ECO:0000259" key="2">
    <source>
        <dbReference type="SMART" id="SM00894"/>
    </source>
</evidence>
<reference evidence="4" key="1">
    <citation type="journal article" date="2003" name="Appl. Microbiol. Biotechnol.">
        <title>The Corynebacterium glutamicum genome: features and impacts on biotechnological processes.</title>
        <authorList>
            <person name="Ikeda M."/>
            <person name="Nakagawa S."/>
        </authorList>
    </citation>
    <scope>NUCLEOTIDE SEQUENCE [LARGE SCALE GENOMIC DNA]</scope>
    <source>
        <strain evidence="4">ATCC 13032 / DSM 20300 / BCRC 11384 / JCM 1318 / LMG 3730 / NCIMB 10025</strain>
    </source>
</reference>
<keyword evidence="4" id="KW-1185">Reference proteome</keyword>
<keyword evidence="1" id="KW-1133">Transmembrane helix</keyword>
<dbReference type="eggNOG" id="COG3064">
    <property type="taxonomic scope" value="Bacteria"/>
</dbReference>
<keyword evidence="1" id="KW-0472">Membrane</keyword>
<dbReference type="SMART" id="SM00894">
    <property type="entry name" value="Excalibur"/>
    <property type="match status" value="1"/>
</dbReference>
<proteinExistence type="predicted"/>
<gene>
    <name evidence="3" type="ordered locus">Cgl0956</name>
</gene>
<evidence type="ECO:0000313" key="4">
    <source>
        <dbReference type="Proteomes" id="UP000000582"/>
    </source>
</evidence>
<dbReference type="BioCyc" id="CORYNE:G18NG-10526-MONOMER"/>
<keyword evidence="1" id="KW-0812">Transmembrane</keyword>
<accession>Q8NRT5</accession>
<dbReference type="STRING" id="196627.cg1092"/>
<dbReference type="HOGENOM" id="CLU_121932_0_0_11"/>
<dbReference type="AlphaFoldDB" id="Q8NRT5"/>
<feature type="transmembrane region" description="Helical" evidence="1">
    <location>
        <begin position="37"/>
        <end position="58"/>
    </location>
</feature>
<dbReference type="KEGG" id="cgl:Cgl0956"/>
<protein>
    <recommendedName>
        <fullName evidence="2">Excalibur calcium-binding domain-containing protein</fullName>
    </recommendedName>
</protein>
<feature type="domain" description="Excalibur calcium-binding" evidence="2">
    <location>
        <begin position="137"/>
        <end position="173"/>
    </location>
</feature>
<dbReference type="Pfam" id="PF05901">
    <property type="entry name" value="Excalibur"/>
    <property type="match status" value="1"/>
</dbReference>
<dbReference type="InterPro" id="IPR008613">
    <property type="entry name" value="Excalibur_Ca-bd_domain"/>
</dbReference>
<name>Q8NRT5_CORGL</name>
<evidence type="ECO:0000313" key="3">
    <source>
        <dbReference type="EMBL" id="BAB98349.1"/>
    </source>
</evidence>